<proteinExistence type="predicted"/>
<evidence type="ECO:0000313" key="3">
    <source>
        <dbReference type="Proteomes" id="UP000827549"/>
    </source>
</evidence>
<feature type="compositionally biased region" description="Polar residues" evidence="1">
    <location>
        <begin position="1955"/>
        <end position="1966"/>
    </location>
</feature>
<feature type="compositionally biased region" description="Basic and acidic residues" evidence="1">
    <location>
        <begin position="1149"/>
        <end position="1160"/>
    </location>
</feature>
<feature type="compositionally biased region" description="Low complexity" evidence="1">
    <location>
        <begin position="434"/>
        <end position="446"/>
    </location>
</feature>
<feature type="compositionally biased region" description="Low complexity" evidence="1">
    <location>
        <begin position="1704"/>
        <end position="1715"/>
    </location>
</feature>
<feature type="region of interest" description="Disordered" evidence="1">
    <location>
        <begin position="1561"/>
        <end position="1819"/>
    </location>
</feature>
<feature type="compositionally biased region" description="Low complexity" evidence="1">
    <location>
        <begin position="1472"/>
        <end position="1495"/>
    </location>
</feature>
<feature type="compositionally biased region" description="Acidic residues" evidence="1">
    <location>
        <begin position="570"/>
        <end position="581"/>
    </location>
</feature>
<feature type="compositionally biased region" description="Acidic residues" evidence="1">
    <location>
        <begin position="602"/>
        <end position="613"/>
    </location>
</feature>
<feature type="compositionally biased region" description="Basic and acidic residues" evidence="1">
    <location>
        <begin position="1645"/>
        <end position="1658"/>
    </location>
</feature>
<dbReference type="Proteomes" id="UP000827549">
    <property type="component" value="Chromosome 1"/>
</dbReference>
<feature type="compositionally biased region" description="Polar residues" evidence="1">
    <location>
        <begin position="1776"/>
        <end position="1792"/>
    </location>
</feature>
<reference evidence="2" key="1">
    <citation type="submission" date="2023-10" db="EMBL/GenBank/DDBJ databases">
        <authorList>
            <person name="Noh H."/>
        </authorList>
    </citation>
    <scope>NUCLEOTIDE SEQUENCE</scope>
    <source>
        <strain evidence="2">DUCC4014</strain>
    </source>
</reference>
<dbReference type="EMBL" id="CP086714">
    <property type="protein sequence ID" value="WOO77169.1"/>
    <property type="molecule type" value="Genomic_DNA"/>
</dbReference>
<feature type="compositionally biased region" description="Low complexity" evidence="1">
    <location>
        <begin position="634"/>
        <end position="643"/>
    </location>
</feature>
<feature type="region of interest" description="Disordered" evidence="1">
    <location>
        <begin position="2645"/>
        <end position="2726"/>
    </location>
</feature>
<feature type="region of interest" description="Disordered" evidence="1">
    <location>
        <begin position="2523"/>
        <end position="2551"/>
    </location>
</feature>
<feature type="compositionally biased region" description="Polar residues" evidence="1">
    <location>
        <begin position="1916"/>
        <end position="1932"/>
    </location>
</feature>
<sequence length="2848" mass="301975">MVKEVRPPTVVKPRSSLGDQQVAEAAEPSGSKLPVASSRIPQPSRTALSQRANNQKSAQPTKLPTRARAKPAASSSAQNVPRRPAPTRAISPDPLLIASTSRRPPAAAEPAAPPRRQAARQPVRATGGATPTLNRPDDTFVFGRLDEDDTMIGRIALPSDMAALSSSEIEDEEDAPTPKPRPKGRAVTGLGRLLTPQASSQEVSSLAGPSTRIASRPSRPRPPTPESQEVSSQARAPDSPPRRTVPSDTIEEYDTPLREPPEPTRQRQARLSDTPKASTKRKSLPSAPDTERPKSARKRVATPTSSDLSVHNVTTTPAAAPRSRNAPSTEPQARESAKRRAPTPKTQTPNRKRRSSTVERRKTMSGSTPRKPPAEVLASRGIRVGIAREALKPTPGDDPLLLMGASRERRRRMSQTPGWSPQKRVLLRTAMTEPRPTTTTFGFPARQPLKAPLLGVTEEAAAEDDSANHDYGGGASDDDGEGVGNDTFVDVRSRRDLPSRPPSALGAARPPERSRPTTPAEIASTRLASAIARSRSASRSNSPPATRSASPNHPSLLHGLQRFVTPAVEPGEENEESEAADLEPTYVSPVASPRGTPHPGDDNEDTHEPEDHEDLVMADGYRSPSYSPGPPGAASPSMSPPMSFDAPTPNVANALDFDSPSLQRILRGSGSQASDTFSPSGASPLLPRRISRFAPISSDPPAPPSFTAPADRSTVAVDEDADHSDSFDAEEDTVIARQSPDVSTEALDPEELGEDEQPEEPPATLAQEMPEDDQDVEEEDEHNNLPVARSPSLGYSPSPEPEGDDDLEGDTVIIADETMEAEDSGELEPPVTETGTPVAQPPTVEVALQDSPRQATPPIRVVVDQSLAVPSTSNTARARTEPPVPSSPFVSRTGFRFFSPAASSVDLARLSPAPVDVDRLSPAPVTNRLSPVPETAARRLSPLASAPARLPLSPVASARRSASPMLPTRVSTASASSVHEGLDEDLDATPLEPSREPSQGPSTEGQDAVGDTSAVPDSDETRTAGMADSSGEQSSTEIDAAADTVVIEGASFDVDATADTIAVDSDPVHVHADEDEGVEEAEADQSMSSPRWRTTSNRSSIADVVNAAIAAGMVLDDQSAPPSSDPAVQDPPSTPSRPLTEAMATTPTPDRREVTTKEPVGRSSPSPEPQLSDDGSEGVPDPELPLGFRRRMDAGITPVRPRVSGASQPPASRRASAALHVEEPASSSSPVPQPLQESTSLPHPAPSPVAVLKERTPPPASPPATQPSPPSPALRTRAASQRATTATPASVLATAPRSLPASTERLRFEAVEIPTRRNRLGFPQAAEGPSPSATAGEPSTPRYFIRRSRGAPGVTSQLSPGEGSATTPRVDHDGSASPPSRTRHLESPLSLRSEMTSHASPSATLNHAAVDTNRMPPGARSPFRPHGVSPISSHSPRLGLSPAKAASEQATASSTLQASTSTLVDEVVRTTPSSSSSSSSSSIEASSPPAAASDSSPERPVSPVRQAAAYRFSVTPRRTPVPEVDQPGFMPSSPMSPTNLSPALSSRLSSGLTHNFGSVAVGSPSRAPRLASPMLSRSNAVEVEDEERRTNDAPLVLNGGHDTSLEAPFEEEDTVEAPFEEGDTLEAPFEEGDTLGASSEEEETSEIHPHDSANKHPQPEVPLNNVATATSPEPTTTTTEVLAQTSLDDSSIEEPSDEDDSDQPVDSSDQAASAVTPEPEPLAAVPSASRDDSIVNHVSSVEPLQGQTPIALPSGPTPASSRPSSQSPASAARSPYNSTAPIGRTLSFSSAARTPVATSLPRPPLVDYDSDDSDDIGANDTIEGVTGAWDVTAADVRFDEVATRAIRFEDAEINDSRLEWNITAIAPAVGAAAAWASPRLASPSSPSVPPHASPSRTPRSPVVQPRARTPVVPLSPAQSARSQSLLAPQSPTRRVRGPSPLAVHSPARAVRDSSLRATQSPAQVPSQRGAPSPSLRSSIPSSDRGASEDPEEATNRTLRQDAPPPPSDGFLPTSSPAKAAFLYQDEGVEVDDEEPADLTVLANGHWDELRVGVESDLHGQPNGHYDEEEQSYEDQPDEDADNDDLDHGDGDDELGDEGEYPEDETDDDEEVEVNAPASDDGRILLALVPRGIVKVEPNEVPHDAPPTAQSPAQQPPALVFPARIGVPSPFVLAAQSRPRGSAQAVDQFRPTQVPPSAPGPPNRGAADASTLSLLNGPPAESETLDEPRPSTRRPPTQPKVPTPLPPPPPPAPASWQTSRPRIPSALAQEISNRSAASSVQPSPARSLHDELESAAAENESIAASDDESEASSDPFNSVVEIVSADPFAAARAAAILKVNYEYVEHGILPDGTPGPVTRPFLRTASEIAEDVANRSFPDGTLDLQSIVHDAELDLSYRADWSRSPSHISTCAPDSPLPIPGGWGNRSSSKRKREVGPESTARKRRTHDASLFTKANWGLLNKVYRSERRKWIQERDNGSAREWDESRVVEAFVEKQQLLETDLVARWRRDLLADYVAALGRRLSGKDKGKGKQPDANGAHDEPNATRVEPVPPSTIKRVIDWVWGVGTGRKRGSGGIVKRVQTPYVGGAGYASPSDDPYQQDDSNARINYSRSRRSVSVQIPDGAGGLQLRTLDETFDIGDVTMAQTPSRPVTRHHRPLEVASRAPAIVEEEESGSADEAEEAEESVSGDNGSAHEEEEEQPPKRARRQYAQPASRAYRYGAGDADNTRRLFAPVYPSLPERTAALTSVVSGTPRPLVKVRSGPKHAIPFPLGGPSSSRSALPGGPTPHVKNIVRGFEESRQLDLSYESRRREKEKASVSGLRRVSSRVESLNESFAQSSGSSFEHDYE</sequence>
<feature type="compositionally biased region" description="Low complexity" evidence="1">
    <location>
        <begin position="102"/>
        <end position="125"/>
    </location>
</feature>
<feature type="compositionally biased region" description="Low complexity" evidence="1">
    <location>
        <begin position="1273"/>
        <end position="1289"/>
    </location>
</feature>
<feature type="compositionally biased region" description="Acidic residues" evidence="1">
    <location>
        <begin position="769"/>
        <end position="781"/>
    </location>
</feature>
<feature type="region of interest" description="Disordered" evidence="1">
    <location>
        <begin position="2406"/>
        <end position="2445"/>
    </location>
</feature>
<dbReference type="PANTHER" id="PTHR35711:SF1">
    <property type="entry name" value="ECTODERMAL, ISOFORM F"/>
    <property type="match status" value="1"/>
</dbReference>
<feature type="compositionally biased region" description="Polar residues" evidence="1">
    <location>
        <begin position="196"/>
        <end position="208"/>
    </location>
</feature>
<gene>
    <name evidence="2" type="ORF">LOC62_01G000755</name>
</gene>
<feature type="region of interest" description="Disordered" evidence="1">
    <location>
        <begin position="2052"/>
        <end position="2123"/>
    </location>
</feature>
<feature type="compositionally biased region" description="Pro residues" evidence="1">
    <location>
        <begin position="2192"/>
        <end position="2201"/>
    </location>
</feature>
<feature type="compositionally biased region" description="Basic and acidic residues" evidence="1">
    <location>
        <begin position="2803"/>
        <end position="2816"/>
    </location>
</feature>
<feature type="compositionally biased region" description="Acidic residues" evidence="1">
    <location>
        <begin position="717"/>
        <end position="733"/>
    </location>
</feature>
<keyword evidence="3" id="KW-1185">Reference proteome</keyword>
<feature type="compositionally biased region" description="Basic and acidic residues" evidence="1">
    <location>
        <begin position="2523"/>
        <end position="2543"/>
    </location>
</feature>
<feature type="compositionally biased region" description="Low complexity" evidence="1">
    <location>
        <begin position="2145"/>
        <end position="2157"/>
    </location>
</feature>
<feature type="compositionally biased region" description="Low complexity" evidence="1">
    <location>
        <begin position="2293"/>
        <end position="2303"/>
    </location>
</feature>
<dbReference type="RefSeq" id="XP_062623201.1">
    <property type="nucleotide sequence ID" value="XM_062767217.1"/>
</dbReference>
<feature type="compositionally biased region" description="Acidic residues" evidence="1">
    <location>
        <begin position="1808"/>
        <end position="1817"/>
    </location>
</feature>
<feature type="region of interest" description="Disordered" evidence="1">
    <location>
        <begin position="2174"/>
        <end position="2312"/>
    </location>
</feature>
<feature type="region of interest" description="Disordered" evidence="1">
    <location>
        <begin position="870"/>
        <end position="891"/>
    </location>
</feature>
<feature type="compositionally biased region" description="Pro residues" evidence="1">
    <location>
        <begin position="1257"/>
        <end position="1272"/>
    </location>
</feature>
<feature type="compositionally biased region" description="Acidic residues" evidence="1">
    <location>
        <begin position="2066"/>
        <end position="2112"/>
    </location>
</feature>
<feature type="compositionally biased region" description="Acidic residues" evidence="1">
    <location>
        <begin position="747"/>
        <end position="759"/>
    </location>
</feature>
<feature type="region of interest" description="Disordered" evidence="1">
    <location>
        <begin position="2803"/>
        <end position="2848"/>
    </location>
</feature>
<feature type="region of interest" description="Disordered" evidence="1">
    <location>
        <begin position="1064"/>
        <end position="1099"/>
    </location>
</feature>
<feature type="compositionally biased region" description="Polar residues" evidence="1">
    <location>
        <begin position="2269"/>
        <end position="2283"/>
    </location>
</feature>
<feature type="compositionally biased region" description="Acidic residues" evidence="1">
    <location>
        <begin position="1690"/>
        <end position="1703"/>
    </location>
</feature>
<feature type="compositionally biased region" description="Acidic residues" evidence="1">
    <location>
        <begin position="1608"/>
        <end position="1644"/>
    </location>
</feature>
<feature type="compositionally biased region" description="Low complexity" evidence="1">
    <location>
        <begin position="2817"/>
        <end position="2834"/>
    </location>
</feature>
<feature type="region of interest" description="Disordered" evidence="1">
    <location>
        <begin position="2754"/>
        <end position="2790"/>
    </location>
</feature>
<feature type="compositionally biased region" description="Polar residues" evidence="1">
    <location>
        <begin position="1533"/>
        <end position="1548"/>
    </location>
</feature>
<feature type="region of interest" description="Disordered" evidence="1">
    <location>
        <begin position="1"/>
        <end position="141"/>
    </location>
</feature>
<feature type="compositionally biased region" description="Acidic residues" evidence="1">
    <location>
        <begin position="1073"/>
        <end position="1083"/>
    </location>
</feature>
<protein>
    <submittedName>
        <fullName evidence="2">Uncharacterized protein</fullName>
    </submittedName>
</protein>
<feature type="region of interest" description="Disordered" evidence="1">
    <location>
        <begin position="2136"/>
        <end position="2161"/>
    </location>
</feature>
<dbReference type="GeneID" id="87804013"/>
<feature type="compositionally biased region" description="Polar residues" evidence="1">
    <location>
        <begin position="1393"/>
        <end position="1405"/>
    </location>
</feature>
<feature type="region of interest" description="Disordered" evidence="1">
    <location>
        <begin position="156"/>
        <end position="380"/>
    </location>
</feature>
<feature type="compositionally biased region" description="Low complexity" evidence="1">
    <location>
        <begin position="1441"/>
        <end position="1462"/>
    </location>
</feature>
<feature type="compositionally biased region" description="Low complexity" evidence="1">
    <location>
        <begin position="1758"/>
        <end position="1775"/>
    </location>
</feature>
<feature type="compositionally biased region" description="Polar residues" evidence="1">
    <location>
        <begin position="302"/>
        <end position="313"/>
    </location>
</feature>
<feature type="compositionally biased region" description="Low complexity" evidence="1">
    <location>
        <begin position="1666"/>
        <end position="1689"/>
    </location>
</feature>
<feature type="region of interest" description="Disordered" evidence="1">
    <location>
        <begin position="434"/>
        <end position="840"/>
    </location>
</feature>
<feature type="compositionally biased region" description="Acidic residues" evidence="1">
    <location>
        <begin position="2026"/>
        <end position="2036"/>
    </location>
</feature>
<feature type="region of interest" description="Disordered" evidence="1">
    <location>
        <begin position="914"/>
        <end position="1042"/>
    </location>
</feature>
<feature type="compositionally biased region" description="Acidic residues" evidence="1">
    <location>
        <begin position="817"/>
        <end position="826"/>
    </location>
</feature>
<feature type="compositionally biased region" description="Polar residues" evidence="1">
    <location>
        <begin position="1354"/>
        <end position="1367"/>
    </location>
</feature>
<feature type="compositionally biased region" description="Low complexity" evidence="1">
    <location>
        <begin position="522"/>
        <end position="552"/>
    </location>
</feature>
<name>A0AAF0Y385_9TREE</name>
<accession>A0AAF0Y385</accession>
<feature type="region of interest" description="Disordered" evidence="1">
    <location>
        <begin position="1879"/>
        <end position="2036"/>
    </location>
</feature>
<feature type="compositionally biased region" description="Basic and acidic residues" evidence="1">
    <location>
        <begin position="489"/>
        <end position="498"/>
    </location>
</feature>
<feature type="compositionally biased region" description="Polar residues" evidence="1">
    <location>
        <begin position="1085"/>
        <end position="1099"/>
    </location>
</feature>
<feature type="compositionally biased region" description="Low complexity" evidence="1">
    <location>
        <begin position="1971"/>
        <end position="1982"/>
    </location>
</feature>
<feature type="compositionally biased region" description="Polar residues" evidence="1">
    <location>
        <begin position="669"/>
        <end position="681"/>
    </location>
</feature>
<feature type="compositionally biased region" description="Low complexity" evidence="1">
    <location>
        <begin position="1204"/>
        <end position="1238"/>
    </location>
</feature>
<feature type="compositionally biased region" description="Acidic residues" evidence="1">
    <location>
        <begin position="2668"/>
        <end position="2686"/>
    </location>
</feature>
<feature type="compositionally biased region" description="Polar residues" evidence="1">
    <location>
        <begin position="996"/>
        <end position="1005"/>
    </location>
</feature>
<organism evidence="2 3">
    <name type="scientific">Vanrija pseudolonga</name>
    <dbReference type="NCBI Taxonomy" id="143232"/>
    <lineage>
        <taxon>Eukaryota</taxon>
        <taxon>Fungi</taxon>
        <taxon>Dikarya</taxon>
        <taxon>Basidiomycota</taxon>
        <taxon>Agaricomycotina</taxon>
        <taxon>Tremellomycetes</taxon>
        <taxon>Trichosporonales</taxon>
        <taxon>Trichosporonaceae</taxon>
        <taxon>Vanrija</taxon>
    </lineage>
</organism>
<evidence type="ECO:0000256" key="1">
    <source>
        <dbReference type="SAM" id="MobiDB-lite"/>
    </source>
</evidence>
<feature type="compositionally biased region" description="Basic and acidic residues" evidence="1">
    <location>
        <begin position="255"/>
        <end position="265"/>
    </location>
</feature>
<feature type="region of interest" description="Disordered" evidence="1">
    <location>
        <begin position="1113"/>
        <end position="1548"/>
    </location>
</feature>
<feature type="compositionally biased region" description="Polar residues" evidence="1">
    <location>
        <begin position="39"/>
        <end position="62"/>
    </location>
</feature>
<evidence type="ECO:0000313" key="2">
    <source>
        <dbReference type="EMBL" id="WOO77169.1"/>
    </source>
</evidence>
<feature type="compositionally biased region" description="Pro residues" evidence="1">
    <location>
        <begin position="2235"/>
        <end position="2252"/>
    </location>
</feature>
<feature type="compositionally biased region" description="Low complexity" evidence="1">
    <location>
        <begin position="314"/>
        <end position="329"/>
    </location>
</feature>
<dbReference type="PANTHER" id="PTHR35711">
    <property type="entry name" value="EXPRESSED PROTEIN"/>
    <property type="match status" value="1"/>
</dbReference>